<feature type="compositionally biased region" description="Basic and acidic residues" evidence="1">
    <location>
        <begin position="193"/>
        <end position="202"/>
    </location>
</feature>
<feature type="region of interest" description="Disordered" evidence="1">
    <location>
        <begin position="85"/>
        <end position="171"/>
    </location>
</feature>
<feature type="compositionally biased region" description="Basic residues" evidence="1">
    <location>
        <begin position="138"/>
        <end position="150"/>
    </location>
</feature>
<protein>
    <submittedName>
        <fullName evidence="2">Uncharacterized protein</fullName>
    </submittedName>
</protein>
<evidence type="ECO:0000256" key="1">
    <source>
        <dbReference type="SAM" id="MobiDB-lite"/>
    </source>
</evidence>
<dbReference type="Proteomes" id="UP001521184">
    <property type="component" value="Unassembled WGS sequence"/>
</dbReference>
<feature type="compositionally biased region" description="Polar residues" evidence="1">
    <location>
        <begin position="351"/>
        <end position="370"/>
    </location>
</feature>
<proteinExistence type="predicted"/>
<feature type="compositionally biased region" description="Polar residues" evidence="1">
    <location>
        <begin position="208"/>
        <end position="218"/>
    </location>
</feature>
<feature type="compositionally biased region" description="Basic and acidic residues" evidence="1">
    <location>
        <begin position="234"/>
        <end position="244"/>
    </location>
</feature>
<evidence type="ECO:0000313" key="3">
    <source>
        <dbReference type="Proteomes" id="UP001521184"/>
    </source>
</evidence>
<dbReference type="EMBL" id="JAKEKT020000052">
    <property type="protein sequence ID" value="KAL1640264.1"/>
    <property type="molecule type" value="Genomic_DNA"/>
</dbReference>
<feature type="compositionally biased region" description="Basic and acidic residues" evidence="1">
    <location>
        <begin position="151"/>
        <end position="162"/>
    </location>
</feature>
<feature type="compositionally biased region" description="Gly residues" evidence="1">
    <location>
        <begin position="1"/>
        <end position="12"/>
    </location>
</feature>
<comment type="caution">
    <text evidence="2">The sequence shown here is derived from an EMBL/GenBank/DDBJ whole genome shotgun (WGS) entry which is preliminary data.</text>
</comment>
<feature type="region of interest" description="Disordered" evidence="1">
    <location>
        <begin position="1"/>
        <end position="42"/>
    </location>
</feature>
<keyword evidence="3" id="KW-1185">Reference proteome</keyword>
<sequence length="663" mass="73172">MAGQPTGRGGPGDDAAREPPHFYGLPHRTRPPDPGVNPAAAAFGGPASAAAATQMHFDLPYRGRQQLGPNTAAAAAAAAAAPAPAPALRHTAGEAHESAPWGSLDLPLRGRLPDFSPGGPIEGLPAGDAEQRQQPAGGKRKKRRKPKPRRGHVDPVVREQRRLGRSSLDDQDQMLPRRFRLYREAAPMFGRHKAEEEWETRNLPHRSGVSQSASSLQPGSRRSAADTAAAEDEITLRTHDDALPERSGQASRREDAFVEQVQSVLRQVEQGYTLETTAVDIAFGAAYLYRIDRFAEDAQRFAREEGPGVAVGFESKVDPSRRLGAGEKVLLSFGMERSQAQEVGDPPPHSASPSSLDQESGLTTASTTISAGDMEAPFSPGEAVTKVSGADNPPSSTGDLQGVPSRRSGRDVFNFMALSAELRNMIYEAVIDTMATTPDTPITLTPESDCYRKYTCWFGGNRDKGEKINGASEDEDESDDVEIKDQGEVERISKLRENFARCRLGEVSRQVRSEFQSLLFDRLHFRVCLCYHQSNIDDGSLPIRQLIGKIRHLDYFTHHYSALPYGDESRQLSDFVDLLLQLRFSGELKIVGWYDHVALIRNCLWAFCASVYAGESNSKFREKAREVTDKHWNVYKHLILDSERVELPFYFNHTDLRSRARSA</sequence>
<organism evidence="2 3">
    <name type="scientific">Diplodia intermedia</name>
    <dbReference type="NCBI Taxonomy" id="856260"/>
    <lineage>
        <taxon>Eukaryota</taxon>
        <taxon>Fungi</taxon>
        <taxon>Dikarya</taxon>
        <taxon>Ascomycota</taxon>
        <taxon>Pezizomycotina</taxon>
        <taxon>Dothideomycetes</taxon>
        <taxon>Dothideomycetes incertae sedis</taxon>
        <taxon>Botryosphaeriales</taxon>
        <taxon>Botryosphaeriaceae</taxon>
        <taxon>Diplodia</taxon>
    </lineage>
</organism>
<reference evidence="2 3" key="1">
    <citation type="journal article" date="2023" name="Plant Dis.">
        <title>First Report of Diplodia intermedia Causing Canker and Dieback Diseases on Apple Trees in Canada.</title>
        <authorList>
            <person name="Ellouze W."/>
            <person name="Ilyukhin E."/>
            <person name="Sulman M."/>
            <person name="Ali S."/>
        </authorList>
    </citation>
    <scope>NUCLEOTIDE SEQUENCE [LARGE SCALE GENOMIC DNA]</scope>
    <source>
        <strain evidence="2 3">M45-28</strain>
    </source>
</reference>
<name>A0ABR3TL33_9PEZI</name>
<evidence type="ECO:0000313" key="2">
    <source>
        <dbReference type="EMBL" id="KAL1640264.1"/>
    </source>
</evidence>
<gene>
    <name evidence="2" type="ORF">SLS58_007080</name>
</gene>
<feature type="region of interest" description="Disordered" evidence="1">
    <location>
        <begin position="339"/>
        <end position="407"/>
    </location>
</feature>
<accession>A0ABR3TL33</accession>
<feature type="region of interest" description="Disordered" evidence="1">
    <location>
        <begin position="193"/>
        <end position="254"/>
    </location>
</feature>